<evidence type="ECO:0000313" key="2">
    <source>
        <dbReference type="Proteomes" id="UP000621859"/>
    </source>
</evidence>
<dbReference type="Proteomes" id="UP000621859">
    <property type="component" value="Unassembled WGS sequence"/>
</dbReference>
<name>A0ABQ2PLG9_9NEIS</name>
<protein>
    <submittedName>
        <fullName evidence="1">Uncharacterized protein</fullName>
    </submittedName>
</protein>
<proteinExistence type="predicted"/>
<reference evidence="2" key="1">
    <citation type="journal article" date="2019" name="Int. J. Syst. Evol. Microbiol.">
        <title>The Global Catalogue of Microorganisms (GCM) 10K type strain sequencing project: providing services to taxonomists for standard genome sequencing and annotation.</title>
        <authorList>
            <consortium name="The Broad Institute Genomics Platform"/>
            <consortium name="The Broad Institute Genome Sequencing Center for Infectious Disease"/>
            <person name="Wu L."/>
            <person name="Ma J."/>
        </authorList>
    </citation>
    <scope>NUCLEOTIDE SEQUENCE [LARGE SCALE GENOMIC DNA]</scope>
    <source>
        <strain evidence="2">CGMCC 1.8860</strain>
    </source>
</reference>
<keyword evidence="2" id="KW-1185">Reference proteome</keyword>
<evidence type="ECO:0000313" key="1">
    <source>
        <dbReference type="EMBL" id="GGP26312.1"/>
    </source>
</evidence>
<dbReference type="EMBL" id="BMLY01000003">
    <property type="protein sequence ID" value="GGP26312.1"/>
    <property type="molecule type" value="Genomic_DNA"/>
</dbReference>
<organism evidence="1 2">
    <name type="scientific">Silvimonas amylolytica</name>
    <dbReference type="NCBI Taxonomy" id="449663"/>
    <lineage>
        <taxon>Bacteria</taxon>
        <taxon>Pseudomonadati</taxon>
        <taxon>Pseudomonadota</taxon>
        <taxon>Betaproteobacteria</taxon>
        <taxon>Neisseriales</taxon>
        <taxon>Chitinibacteraceae</taxon>
        <taxon>Silvimonas</taxon>
    </lineage>
</organism>
<comment type="caution">
    <text evidence="1">The sequence shown here is derived from an EMBL/GenBank/DDBJ whole genome shotgun (WGS) entry which is preliminary data.</text>
</comment>
<gene>
    <name evidence="1" type="ORF">GCM10010971_21310</name>
</gene>
<sequence>MGVEMGAGKTAFKAWVFGIAAQQRNGDTVWVRFPANLVRHPFRCVFAEDRQGPSTVALVVTRLKSLNG</sequence>
<accession>A0ABQ2PLG9</accession>